<organism evidence="15 16">
    <name type="scientific">Oscillochloris trichoides DG-6</name>
    <dbReference type="NCBI Taxonomy" id="765420"/>
    <lineage>
        <taxon>Bacteria</taxon>
        <taxon>Bacillati</taxon>
        <taxon>Chloroflexota</taxon>
        <taxon>Chloroflexia</taxon>
        <taxon>Chloroflexales</taxon>
        <taxon>Chloroflexineae</taxon>
        <taxon>Oscillochloridaceae</taxon>
        <taxon>Oscillochloris</taxon>
    </lineage>
</organism>
<feature type="domain" description="Ketoreductase" evidence="14">
    <location>
        <begin position="8"/>
        <end position="188"/>
    </location>
</feature>
<evidence type="ECO:0000256" key="9">
    <source>
        <dbReference type="ARBA" id="ARBA00023160"/>
    </source>
</evidence>
<evidence type="ECO:0000256" key="11">
    <source>
        <dbReference type="PIRSR" id="PIRSR611284-1"/>
    </source>
</evidence>
<sequence>MKIDLTGRVALVTGGGRGIGRAIAQALAAAGATTVINYRGNSSAAEETVAAITDAGGTALAVQADVSQTPDVERLVKTTLDTYGRLDILVNNAGITRDTLLLRMKDEDFDQVINTNLRGVFLCTRAVFRPMSKQRGGRIINISSVIGLIGNPGQANYAAAKAGIIGFTKSSAREMATRNITVNAIAPGFIETEMTGVLDEKTRNAILETIPLGRLGQPEEVAALVCFLASDVAAYITGQTFGIDGGMVMS</sequence>
<dbReference type="InterPro" id="IPR050259">
    <property type="entry name" value="SDR"/>
</dbReference>
<accession>E1I9U0</accession>
<keyword evidence="7 13" id="KW-0560">Oxidoreductase</keyword>
<dbReference type="GO" id="GO:0051287">
    <property type="term" value="F:NAD binding"/>
    <property type="evidence" value="ECO:0007669"/>
    <property type="project" value="UniProtKB-UniRule"/>
</dbReference>
<dbReference type="PANTHER" id="PTHR42879:SF2">
    <property type="entry name" value="3-OXOACYL-[ACYL-CARRIER-PROTEIN] REDUCTASE FABG"/>
    <property type="match status" value="1"/>
</dbReference>
<dbReference type="InterPro" id="IPR002347">
    <property type="entry name" value="SDR_fam"/>
</dbReference>
<evidence type="ECO:0000259" key="14">
    <source>
        <dbReference type="SMART" id="SM00822"/>
    </source>
</evidence>
<evidence type="ECO:0000256" key="5">
    <source>
        <dbReference type="ARBA" id="ARBA00022832"/>
    </source>
</evidence>
<feature type="binding site" evidence="12">
    <location>
        <begin position="157"/>
        <end position="161"/>
    </location>
    <ligand>
        <name>NADP(+)</name>
        <dbReference type="ChEBI" id="CHEBI:58349"/>
    </ligand>
</feature>
<dbReference type="UniPathway" id="UPA00094"/>
<comment type="similarity">
    <text evidence="2 13">Belongs to the short-chain dehydrogenases/reductases (SDR) family.</text>
</comment>
<evidence type="ECO:0000256" key="13">
    <source>
        <dbReference type="RuleBase" id="RU366074"/>
    </source>
</evidence>
<feature type="binding site" evidence="12">
    <location>
        <position position="190"/>
    </location>
    <ligand>
        <name>NADP(+)</name>
        <dbReference type="ChEBI" id="CHEBI:58349"/>
    </ligand>
</feature>
<dbReference type="InterPro" id="IPR011284">
    <property type="entry name" value="3oxo_ACP_reduc"/>
</dbReference>
<dbReference type="InterPro" id="IPR057326">
    <property type="entry name" value="KR_dom"/>
</dbReference>
<dbReference type="GO" id="GO:0004316">
    <property type="term" value="F:3-oxoacyl-[acyl-carrier-protein] reductase (NADPH) activity"/>
    <property type="evidence" value="ECO:0007669"/>
    <property type="project" value="UniProtKB-UniRule"/>
</dbReference>
<dbReference type="STRING" id="765420.OSCT_0091"/>
<dbReference type="CDD" id="cd05333">
    <property type="entry name" value="BKR_SDR_c"/>
    <property type="match status" value="1"/>
</dbReference>
<dbReference type="PANTHER" id="PTHR42879">
    <property type="entry name" value="3-OXOACYL-(ACYL-CARRIER-PROTEIN) REDUCTASE"/>
    <property type="match status" value="1"/>
</dbReference>
<comment type="caution">
    <text evidence="15">The sequence shown here is derived from an EMBL/GenBank/DDBJ whole genome shotgun (WGS) entry which is preliminary data.</text>
</comment>
<keyword evidence="4 13" id="KW-0444">Lipid biosynthesis</keyword>
<dbReference type="GO" id="GO:0006633">
    <property type="term" value="P:fatty acid biosynthetic process"/>
    <property type="evidence" value="ECO:0007669"/>
    <property type="project" value="UniProtKB-UniPathway"/>
</dbReference>
<name>E1I9U0_9CHLR</name>
<dbReference type="PRINTS" id="PR00081">
    <property type="entry name" value="GDHRDH"/>
</dbReference>
<comment type="pathway">
    <text evidence="1 13">Lipid metabolism; fatty acid biosynthesis.</text>
</comment>
<comment type="catalytic activity">
    <reaction evidence="10 13">
        <text>a (3R)-hydroxyacyl-[ACP] + NADP(+) = a 3-oxoacyl-[ACP] + NADPH + H(+)</text>
        <dbReference type="Rhea" id="RHEA:17397"/>
        <dbReference type="Rhea" id="RHEA-COMP:9916"/>
        <dbReference type="Rhea" id="RHEA-COMP:9945"/>
        <dbReference type="ChEBI" id="CHEBI:15378"/>
        <dbReference type="ChEBI" id="CHEBI:57783"/>
        <dbReference type="ChEBI" id="CHEBI:58349"/>
        <dbReference type="ChEBI" id="CHEBI:78776"/>
        <dbReference type="ChEBI" id="CHEBI:78827"/>
        <dbReference type="EC" id="1.1.1.100"/>
    </reaction>
</comment>
<dbReference type="InterPro" id="IPR036291">
    <property type="entry name" value="NAD(P)-bd_dom_sf"/>
</dbReference>
<dbReference type="Proteomes" id="UP000054010">
    <property type="component" value="Unassembled WGS sequence"/>
</dbReference>
<keyword evidence="6 12" id="KW-0521">NADP</keyword>
<evidence type="ECO:0000256" key="1">
    <source>
        <dbReference type="ARBA" id="ARBA00005194"/>
    </source>
</evidence>
<evidence type="ECO:0000256" key="6">
    <source>
        <dbReference type="ARBA" id="ARBA00022857"/>
    </source>
</evidence>
<dbReference type="Pfam" id="PF13561">
    <property type="entry name" value="adh_short_C2"/>
    <property type="match status" value="1"/>
</dbReference>
<protein>
    <recommendedName>
        <fullName evidence="3 13">3-oxoacyl-[acyl-carrier-protein] reductase</fullName>
        <ecNumber evidence="3 13">1.1.1.100</ecNumber>
    </recommendedName>
</protein>
<dbReference type="Gene3D" id="3.40.50.720">
    <property type="entry name" value="NAD(P)-binding Rossmann-like Domain"/>
    <property type="match status" value="1"/>
</dbReference>
<evidence type="ECO:0000256" key="7">
    <source>
        <dbReference type="ARBA" id="ARBA00023002"/>
    </source>
</evidence>
<keyword evidence="9 13" id="KW-0275">Fatty acid biosynthesis</keyword>
<feature type="binding site" evidence="12">
    <location>
        <position position="92"/>
    </location>
    <ligand>
        <name>NADP(+)</name>
        <dbReference type="ChEBI" id="CHEBI:58349"/>
    </ligand>
</feature>
<comment type="subunit">
    <text evidence="13">Homotetramer.</text>
</comment>
<dbReference type="eggNOG" id="COG1028">
    <property type="taxonomic scope" value="Bacteria"/>
</dbReference>
<dbReference type="SMART" id="SM00822">
    <property type="entry name" value="PKS_KR"/>
    <property type="match status" value="1"/>
</dbReference>
<keyword evidence="8 13" id="KW-0443">Lipid metabolism</keyword>
<evidence type="ECO:0000256" key="12">
    <source>
        <dbReference type="PIRSR" id="PIRSR611284-2"/>
    </source>
</evidence>
<dbReference type="OrthoDB" id="9803333at2"/>
<dbReference type="NCBIfam" id="TIGR01830">
    <property type="entry name" value="3oxo_ACP_reduc"/>
    <property type="match status" value="1"/>
</dbReference>
<reference evidence="15 16" key="1">
    <citation type="journal article" date="2011" name="J. Bacteriol.">
        <title>Draft genome sequence of the anoxygenic filamentous phototrophic bacterium Oscillochloris trichoides subsp. DG-6.</title>
        <authorList>
            <person name="Kuznetsov B.B."/>
            <person name="Ivanovsky R.N."/>
            <person name="Keppen O.I."/>
            <person name="Sukhacheva M.V."/>
            <person name="Bumazhkin B.K."/>
            <person name="Patutina E.O."/>
            <person name="Beletsky A.V."/>
            <person name="Mardanov A.V."/>
            <person name="Baslerov R.V."/>
            <person name="Panteleeva A.N."/>
            <person name="Kolganova T.V."/>
            <person name="Ravin N.V."/>
            <person name="Skryabin K.G."/>
        </authorList>
    </citation>
    <scope>NUCLEOTIDE SEQUENCE [LARGE SCALE GENOMIC DNA]</scope>
    <source>
        <strain evidence="15 16">DG-6</strain>
    </source>
</reference>
<evidence type="ECO:0000256" key="3">
    <source>
        <dbReference type="ARBA" id="ARBA00012948"/>
    </source>
</evidence>
<dbReference type="SUPFAM" id="SSF51735">
    <property type="entry name" value="NAD(P)-binding Rossmann-fold domains"/>
    <property type="match status" value="1"/>
</dbReference>
<evidence type="ECO:0000256" key="8">
    <source>
        <dbReference type="ARBA" id="ARBA00023098"/>
    </source>
</evidence>
<evidence type="ECO:0000256" key="2">
    <source>
        <dbReference type="ARBA" id="ARBA00006484"/>
    </source>
</evidence>
<dbReference type="NCBIfam" id="NF004199">
    <property type="entry name" value="PRK05653.1-4"/>
    <property type="match status" value="1"/>
</dbReference>
<dbReference type="NCBIfam" id="NF005559">
    <property type="entry name" value="PRK07231.1"/>
    <property type="match status" value="1"/>
</dbReference>
<gene>
    <name evidence="15" type="ORF">OSCT_0091</name>
</gene>
<feature type="binding site" evidence="12">
    <location>
        <begin position="14"/>
        <end position="17"/>
    </location>
    <ligand>
        <name>NADP(+)</name>
        <dbReference type="ChEBI" id="CHEBI:58349"/>
    </ligand>
</feature>
<evidence type="ECO:0000256" key="10">
    <source>
        <dbReference type="ARBA" id="ARBA00048508"/>
    </source>
</evidence>
<evidence type="ECO:0000313" key="15">
    <source>
        <dbReference type="EMBL" id="EFO81942.1"/>
    </source>
</evidence>
<dbReference type="PRINTS" id="PR00080">
    <property type="entry name" value="SDRFAMILY"/>
</dbReference>
<dbReference type="EMBL" id="ADVR01000003">
    <property type="protein sequence ID" value="EFO81942.1"/>
    <property type="molecule type" value="Genomic_DNA"/>
</dbReference>
<dbReference type="EC" id="1.1.1.100" evidence="3 13"/>
<feature type="active site" description="Proton acceptor" evidence="11">
    <location>
        <position position="157"/>
    </location>
</feature>
<proteinExistence type="inferred from homology"/>
<dbReference type="FunFam" id="3.40.50.720:FF:000037">
    <property type="entry name" value="3-oxoacyl-[acyl-carrier-protein] reductase FabG"/>
    <property type="match status" value="1"/>
</dbReference>
<keyword evidence="5 13" id="KW-0276">Fatty acid metabolism</keyword>
<dbReference type="NCBIfam" id="NF009466">
    <property type="entry name" value="PRK12826.1-2"/>
    <property type="match status" value="1"/>
</dbReference>
<keyword evidence="16" id="KW-1185">Reference proteome</keyword>
<dbReference type="HOGENOM" id="CLU_010194_1_3_0"/>
<evidence type="ECO:0000313" key="16">
    <source>
        <dbReference type="Proteomes" id="UP000054010"/>
    </source>
</evidence>
<evidence type="ECO:0000256" key="4">
    <source>
        <dbReference type="ARBA" id="ARBA00022516"/>
    </source>
</evidence>
<comment type="function">
    <text evidence="13">Catalyzes the NADPH-dependent reduction of beta-ketoacyl-ACP substrates to beta-hydroxyacyl-ACP products, the first reductive step in the elongation cycle of fatty acid biosynthesis.</text>
</comment>
<dbReference type="AlphaFoldDB" id="E1I9U0"/>